<dbReference type="SUPFAM" id="SSF52777">
    <property type="entry name" value="CoA-dependent acyltransferases"/>
    <property type="match status" value="19"/>
</dbReference>
<dbReference type="PROSITE" id="PS00012">
    <property type="entry name" value="PHOSPHOPANTETHEINE"/>
    <property type="match status" value="2"/>
</dbReference>
<dbReference type="NCBIfam" id="TIGR01733">
    <property type="entry name" value="AA-adenyl-dom"/>
    <property type="match status" value="5"/>
</dbReference>
<dbReference type="Gene3D" id="3.30.559.30">
    <property type="entry name" value="Nonribosomal peptide synthetase, condensation domain"/>
    <property type="match status" value="10"/>
</dbReference>
<organism evidence="9 10">
    <name type="scientific">Fusarium torreyae</name>
    <dbReference type="NCBI Taxonomy" id="1237075"/>
    <lineage>
        <taxon>Eukaryota</taxon>
        <taxon>Fungi</taxon>
        <taxon>Dikarya</taxon>
        <taxon>Ascomycota</taxon>
        <taxon>Pezizomycotina</taxon>
        <taxon>Sordariomycetes</taxon>
        <taxon>Hypocreomycetidae</taxon>
        <taxon>Hypocreales</taxon>
        <taxon>Nectriaceae</taxon>
        <taxon>Fusarium</taxon>
    </lineage>
</organism>
<dbReference type="InterPro" id="IPR023213">
    <property type="entry name" value="CAT-like_dom_sf"/>
</dbReference>
<dbReference type="Gene3D" id="3.40.50.12780">
    <property type="entry name" value="N-terminal domain of ligase-like"/>
    <property type="match status" value="5"/>
</dbReference>
<dbReference type="InterPro" id="IPR042099">
    <property type="entry name" value="ANL_N_sf"/>
</dbReference>
<comment type="caution">
    <text evidence="9">The sequence shown here is derived from an EMBL/GenBank/DDBJ whole genome shotgun (WGS) entry which is preliminary data.</text>
</comment>
<feature type="domain" description="Carrier" evidence="8">
    <location>
        <begin position="3401"/>
        <end position="3477"/>
    </location>
</feature>
<keyword evidence="2" id="KW-0596">Phosphopantetheine</keyword>
<evidence type="ECO:0000256" key="4">
    <source>
        <dbReference type="ARBA" id="ARBA00022598"/>
    </source>
</evidence>
<dbReference type="Gene3D" id="3.30.300.30">
    <property type="match status" value="5"/>
</dbReference>
<dbReference type="GO" id="GO:0019748">
    <property type="term" value="P:secondary metabolic process"/>
    <property type="evidence" value="ECO:0007669"/>
    <property type="project" value="UniProtKB-ARBA"/>
</dbReference>
<dbReference type="Proteomes" id="UP001152049">
    <property type="component" value="Unassembled WGS sequence"/>
</dbReference>
<dbReference type="PANTHER" id="PTHR45398:SF1">
    <property type="entry name" value="ENZYME, PUTATIVE (JCVI)-RELATED"/>
    <property type="match status" value="1"/>
</dbReference>
<dbReference type="SMART" id="SM00823">
    <property type="entry name" value="PKS_PP"/>
    <property type="match status" value="2"/>
</dbReference>
<dbReference type="Pfam" id="PF00668">
    <property type="entry name" value="Condensation"/>
    <property type="match status" value="10"/>
</dbReference>
<feature type="domain" description="Carrier" evidence="8">
    <location>
        <begin position="4979"/>
        <end position="5055"/>
    </location>
</feature>
<dbReference type="FunFam" id="3.40.50.980:FF:000001">
    <property type="entry name" value="Non-ribosomal peptide synthetase"/>
    <property type="match status" value="2"/>
</dbReference>
<sequence length="7703" mass="851010">MAPPTCGCVAAAGQSMPDLEPSIFPAFDSGERNQPEFLSFASRFRHVPKDPFQTCSALCASWGVLLACFTGLDNVCFGFDGHNSTTHSGHADNVASVAQLHVPVDQTIRSILSGSLSALVSLPESKAKTLFNTTLSIHSLAHRSSNVNGHQTNGHGSTEWCKIRMSVDPDTLETILSWDPSFMTRQQAENISNTFEKIFMEMINHPDTLLSNLDYCSEQNQRQLLDWNNNTKSNVQKCIHQAISEQGALRPDAEAVCSWDGSFSYAQLLSLSNRLACRLQSSGIGPEVFVPICFDKSKWTVVAMLAILKAGGIFVPLDPTQPLLRLQALASKVHAKTILCSPHHQDMLTSVASELIPVDDQLFVELAEHSTDVDGASWDNGAYMIFTSGTTGEPKGALIQHRALMSSALAHGPAMMMDSNTRSLQFAASTFDVSITEILTCMIMGGCVCIPSEEARLNSIEEAITQLGANWALLTPTFVKFINPDNVPSLKTLVTGGEAMTQAVIRSWSHINLINCYGPAETSVVSHVHRGMREGKNPLNIGHQVGIHCWVVDRYNHDRLMPIGAVGELVIEGHTLAREYYKEPEKTSEAFIVDPAWTQNQPERNGPRRMYKTGDLVKYNHDKTFHICGRKDAQIKFHGQRIELGEIEHHINVSASIKHGMVVLPKEGFCNGRLLAIVQLSDASNQDLVPKGQPYKLIDGQLRETAQDKVEEAKKLLSERLPAYMVPSMWLAVEFIPRLQSGKLDRKQTGKWVDNMSEDLYRQLNPVAVAGPSEDLTSGNKTELELHKIWTHVLNLKPEQLGLQQSFLSVGGDSISAMQVMSECRKRGLGLTVSHIISCKSISALALQVKDINKPSFHEEVLEKPFELSPIQKLYFSRPNHGQGHYNQSFLLRTSRHISASDMRRAIEAVIRKHSMLRARFSQGSNGQWQQRVTNEVLSSYRLRTLELASSEEVDHSLADSQTCLNVIHGPLVAADLIDKSGEEQLLFLVAHHLVIDLVSWRIILQELEELLLRPEVSHEADHPLPFQAWCKMQLGHAEGQTPEQALPIHGIPDGNAEYWGMQDMPNTYGQMVREGFEIGPERTSLLLSQCHESLRTEIPDVLMAAMIYSFGQTFTDRPIPAVFAEGHGRESWDTSIDLSNVVGWFTTIYPVFAGSNAQSSPIETAKMVKDRRRKIPDKGRPYFASRWLTEEGNDTFSRHWPLEITFNYLGQYQQLEREGALFTPQGEIAGEIRGATAGADVGPLTTCISLFEISAVIIKGALRFSFGFNQNMNHQTQIRQWIASCQQSLGELIQSLTDMAPEPTLSDFPLLSLTYDRLRLLTEEKLPEAGVRDTHLVEDAYPCSPMQSGLLVSTTKNRAAYAAYTLHEVKSRSGLPVDVTRLVKAWKRIIKYHPMLRTIFVESVTLQDSLYDQVVLKDVESPLFVSEKDTDEDVVTSLDVPHLHEEDNSQLLHRFEVCTSKSGKVFCKLDISHVIMDGTSLSILFRDLALAYKGSLGSDNGPLYRDYIKHLQHQVIQPGIDYWRSYLKGVEPCHFPVLDDGNITESKELRHFRVKFEALADLQTLCDERGVTIVNAIYAAWALTLRLYTASEEVCFGYLTSARDSPIQGIRDVVGPVINMVPCRVNFGGSLTLGDVMSLVQRDYLDSLEYRHIPLAEVQHALHLSDAALFNTALSYRKLPPTPQNPPDIVFEECRPTYDPDEYNVSVNIEAGEDDMAIDLMYWSDTLSDGQAANVASTFTKALSNVLHHCKLPVHQLNHLGSRHLHHLRQWNQYMPEAIESCVHDLFKQQVFTRPDAPAVASWDMDFTYTELDLASTRLAHHISSLGVGPEVFVLVCFDKSAFTIVAMLAILKAGGVCVPIDPAYPEAAIQLRAEDTGASIALVSPSMESRMSTMTKTTVAVDAHLLQTIPMTQEPSLHQVTPHNACFVIYTSGSTGRPKGVVLEHRGIATNAKYSGPKLGYGEDSRVLQFASYTFDNSLAEIFSTLTLGGCVCVPSDHERLNDLAGAINRYAVTMVDITPTVACFLKPTDVPTLKTLALGGEAVTAKCVDIWRDFVSLQCCYGPSECSVNSTYSGDIAQPGKATNIGRAVGSVTWVVDAADHNLLVPIGCVGELVVDGPIVSRGYLNLPERMAQSFVPPPSSLKGISFSDNLDRKLYKTGDLVCYNSDGTLTYLGRKDTQVKLNGQRIELGEIEHHIEKSLPNGWESAVELIVSEGRKSLACFICADADVSLRDTSDDSTILNMDDIFRSRAKDLEILLCTAVPVYMVPSVWLPISKMPLTSSGKLDRRNLRLLAQAVPQILMTTYKLALKSGRAPVSDMEKQLAGMWAQVLNIDATSIGVEDNFFRLGGDSIGAMQLVTLARRSNINLTVAVVFQKASLMDMAHSALPMSRSVVTAVQPFSLLSDVASIDVFRRQVASFARIHVDEIQDIYPCTALQEGLMALSTKEAGAYVAQFVYRLPDGIDIIRFKRACDLVVQAEPILRTRIVHTENAGFVQAVVAEDAPQWPTVSSLSDAQNSRCLPLHNGGRLANYALVDDDHTGTLFVWTVHHAIYDGWCLPLILDKIKRCYEEDLSSVQLRGPSYCNFIRYLTEIDSGEDTKFWKSHLSNISAQHFPRLPSPDHKASASSLMIHKTSLNSSNQSESEITTATRIRAAWALAVSTYSSSNDVVFWETMTGRDAPIPEIEEMVGVTLATVPTRVVLEPSQTVAELLDCVQAQSAAVRTHQFAGIQSIKHINADTALACGAQNLLAINYGSRESTDAFWCEQTNEMAGTNFYSYPLMLSCHVDDGEVETVVHFDQDITSESQMQRVMDQFALMLDSVSSYELLSEKLDNLSLLNPHDHQTLLEMNLKTTLPVDRLVHDIIKSRGLAQPQDKLAVCAWDQSLTYSELDSQSTRLACVLIEAGVQVNSIVPFCMEKSSLVVVSILAILKSGAAFCPLDPGHPDARISSIIADVEATVVVSSPQYVDRLENLGSKVISISQDLHPVGKDRLESSSLSSNSPAYVIFTSGSTGKPKGTINSHSGFCTSATAHGSAMGMTESSRVLQFASYTFDASIMEVLTTLIHGGTVCVPSDDERIHDIAGAINQMGVNWALLTPSVAQLIRPSLVPGLKTLVLGGEAMSSAHISTWAPSVQLMNAYGPSETAVVATVNPSVTLDSGSSNIGRAVGGLCWVVDTTNHDRLMPINTVGELVIEGPILALGYLKNPQKTAESFITNPRWCEQFPITVVGTDRRFYKTGDLVKLADDGTIEFHGRKDNQVKINGQRLELSEIEHHLSADVVVESCLAAVPSSGPFKGRLVAILSMQSLASVKRDISEDEEMKVFAEYSPTHLTGIRERLEGHLTSYMIPSSWIVVDHIRLLPSGKLDRRHAVSWVEDMTPEDYRLVLDAQEEASALDREATEVELKLRTAWAKVLSLKVDAVPFKQSFIHLGGDSISAMQLMALCRSSNMAVSVSQIMRSKSIVELASSVADVEAVLHDEEQVDKPFGLSPIQKAYFESMGTGSTHFNQSMLLRTTRTITSQELSAALATIAKTHSMLRARFSCVDGEWSQRITNDVAGSYTLRSHTNVDQGSLSTLIEESQICLNIVEGPLFGADVFEIEAGNQIVSFVAHHLVVDVVSWNIILQDLEGILSPATYSPVKGLAFQTWNSLQDEEARKTLSENVFHEIPAPGQDLAYWGMQGVPNLHGDSVTETIDIATDDSLLLLGPCHDALHTDVVDVLLASLLASFRQTFPTRSSNPSIFNEGHGREPMDENLDLSRTVGWFTTLCPVYLPENLPAEHDIVDIVCWVRDFRQKLPGKGRPYFSHHMLSEESHKHTREWPVEVAFNFLGQTQKADSDDSVFKSPSGSMLDSVSSATDIGADVPRLALIEISASFFGSSLSFSFSFSRHMDRQSSVRSWIENCKECIHVTVQKLSHARNGPSAADLSLLPLAFRGESQVEKRLQDVGIAGVDCVEAAYPCSPVQQGILFAQIKDPEYYSYSVTFSAKSEYPGPDNVDVQRLSDAWQHVVQRHSTLRTLFMESLFEDGEGGINQVVLRKHPANICIFECSDIELAQRLGQRSWLGLPANQPPHRLNIFKCPGQVVCVLEMSHAIADGTSMPILFRDLALAYEGTLDTTRSLSVYKDYVAYLQRSRGAHHVNYWKEYLTGAEPCHLPLLADGAEPAPSRVLRALDQNISHAADLQAFCAERGVTLSNVLQTAWALVLQAYTGLDDVCFGYLAAERDIPVNDIGEAIGVFISMLVCRVRLDPSTSLGDILATVQEDLTAAMNHRSVSLADFQRTTGNNEPLFNTAYSFQRRSSSKFIRTDPKSLTTRPGDLPKDLPKDLTTNPKTTRPISFDVSDAQDPNEYDLTINVEVWDSSAELQLCYWADKISDSQAKNIASTFDQILTSLVTSDSALPIEELNTLSNHCMQQLVSWNFAEPEFLDQCVHHVFEHNSQQLPHETPAIEAWDATFTYLELDAVSSQLAQHLVSLGVTPEAYIPLCFEKSAWTVVSMMAVLKAGAAFVPLAPNHPTERIKFLVHNVDAKLILCSSSLMHKFENLDVPTLAIGQSTVSLVSDLPICSPRVKVQPNNTAYIIFTSGTTGLPKGTIVEHGAFTTGSTAHAKAIEMTSSSRVLQFASHTFDASIMEILSTLLVGGCICIPSDEDRMNDLAGVIAKYNINWTLLTPSVANVLKPGSVPSLEVLVTGGEAMSTDHITKWANHATLINAYGPSETSVIAATSTKVDSNGKVLDWQPATIGKAVGSRCWIVDPRNHNRLMPIGSIGELLIEGPIVARGYLGNETKTREAFIEHPSWRKSLKLAGDRVDRMYKTGDLVVYNSDGSFNYLARKDTQIKLNGQRIELGEIEHHVKVNLPADVQSAADLVVPQSKTSTKALAVFFTSDHRSENAAIEGMDEILLPMSSTLVELGQSLKTAVANALPLYMVPTIYIPVTNMPWTLAGKLDRQRLKAIVQSIPPQQITPYKLVGPSQNRAPTTLMQRKLQKAWSKVLNLGSNKISRDDSFFRLGGDSVGAMKLVAAARMEDVVLTVFNIFKSPILSEMASSCQPSKDAVVSIVEPFSLLRDVASPSLLLDELAGRCGIQKSQIQDVYPCSSLQEGLVASSLQQPGAYVARNVFELPFSIDVDHFKLAWQKTVDQVDILRSRIVNAQSLKSYQAVLVPHDIDWEHYDSLGCANKIRSVPEQNGGVLARYAIVNSVDSGSRYFIWTVHHALYDAWSMPSLLKLVSQFYYKDAQDLEPSISYANFIEYLAKVDAQASAEFWKTRFQNASLVSHFPTISSTTSAESSPTSQKHTIQYKREDLGMDITIPTIVRAAWALVLGSQSGSDDVVFGETLSGRDISLDHVEDILGPTLTTVPSRVQIDRDVSVGHFLSALHKQATQVIPYQHAGLQRIKRLSNAMAVACDFRNLLVIQSTDETTEKQDLFQPLQDDLDQQSFFTYPLVVECYIEPQSLILTIHHDEAVISSWQTKRIAHQFDALVKQLIHLSREPTRKVSELQLCSQEDVQTIKGWNSHTFEPVDETIPSLFFQSAQKNPNATSIRAWDGHLIYDAVAQYAFHLAKILVQKGVGAEVLVPCCMDKSLWSTVSMLAVLLAGGGIIPLDAAHPGARHAEIARDCKARLALCSPQYKDRFQGVVESVILVDKQLFTAHLPRQDITPDGLPTVASRDAAIVIYTSGSTGKPKGVVITHGSFVSSSKAFMQRMKLTPASSVFHFTSYAFDIAMAEMFGTLTSGACLCVPSEEMRMADLPGAMNTLKATWAFMTPSLANIQNPSKFETLQTLVCGGEALTSETISTWADKVELINGYGPAECTMFAVVNTDVSVAKDPTNIGHATDGCHTWVVDPRDHNYLVPVGCEGELLISGPIVARGYLDDSAKTAESFVENPAWIHCFTSGEHQQQTTESLIENSAVIHSSTSRQREQQSLRLYKTGDLVKYRPDGSLTYVGRKDHQVKLHGQRMELGEIEARLESDPSIRQALVTLPKSGMFRGRLVAIVSFESIVPDKSCLASSEFVPVSDSTMEFTRAQISAFQHNLSENLPPYMIPSDWLVAEAIPLLLSGKLDRASARTWLTDMDTDASKFVVNLDSNEDVVSAETTSIGLQLRGIWASVLNIDEESTPMNRSLITLGGDSITAIQIMTHCRDQSIRLTMTEIMSGKSITELATLVETQDRQVRNDIVEYEEPDDQPFELSPIQQFFFNNSSNKDRGDRFNQSQLLSINGPVDVSRFKDAIHSLVQRHPMLRARFNKSPDGDWNQQICSEIGSSYTFRFHEVTTKSDMIAIVAASQKSTDIQGPVFVVDLFKQRDGSQVVSLIAHHLVVDIVSWINIIQDLETLLSTTSSISSKPLSFRKWNAAQIEHAKSHEGNGGDLLPFHIHPADFDFWGISNTANTYRDVGQKSFVISDADIVSMVLGDANSALKTEPLDLFISALLKSFGHSFEERELPTLFNEGHGREPWDHTIDLSQTVGWFTSLCPVHVPQHSLDPADIVDYVRRIKDVRRSVPSNGRPYFARRYLTESGKAHLDDHEPMEVLLNFLGRAQQSDQGNSLFNSVDLSLTKEEVMAISDVAPEARRLALFETSISILDKGIEFTFMYNQHMLHQDRIEKWVSNCEDMLIDIATKLSEAPSTPTLSDFPLMPIGYAELQRMVTKSLPAAHVRFDEVEDMYPCSPMQTGILLSQLLDPSQYLFHIVLEVTSPSGSTVDTEKLVQACHQVIDRHPALRTIFIDSIHRGGSFDQVVLKPRKSRVSIIKCREIEVIAKLNARSLETTNKRHDGPMLPYQITICETPQRKVFMKLELNHAITDGASTSVTLRDISNAYTDSLLPTKAPSYKEYIKYISNRSADSSLNFWRRYLSGAQYTGFPTMNHTRSPTMNPEPMTRRSLGSVAVEFDRFAELQSLGSEFGVTFSNMIMAAWALVLRSYTNSEDVTFGYLASGRDARIEGIDDIVGPLINMLVFRFQFTPGMLLKRIFLDAQEDYIASLPHQHFSLARVSHALGQAKRGFFNTAVSIQNAGSSNDTDSNALTYDSVEACDPSEYAVTLNANTTRGDEGIVFRYWSDVLSDSQAMDLSLTMSELLHDFIDHSDKALSHLRLSQISHRPNSPYTNTHEVDRWATHDDVNCEAMIQSLTISESSTDLGAAFSSPNMSNSFTHDRDRLHHKLTALWRENLDLESAAISYNSNFFELGGDSIIAMSMVGSAREMDLPLTVADIFKNPDFGPMLEILKEKSYKDDDTASSNDRMYLSDSKKDTTAGEQAHQPLSMLGQEDPEQFVRDHVCTAVGVSRASIIDVLPTTDFQALAIQGSLLKSRWMLNYFYLDGTGSLDIALLQESITNVVAAYDVLRTVFVPHQELYLQVILRHVQPKLTVQDVDDIEQFTSELGSDHLQEVPRPEQPSLRFVVARHKASARHRIFIRISHAQYDGLCFPVILEALRASYEGEPIHPTPSYASYIYGALGTNNLEHLAYWRALLKGSTPTHVIPRQRTSLHTAPTQVLKKVVSTPSLASVNITTATVVKAAWSMVLSKTTGKTDVVFGHLISGRNVGSVPGIESVVGPCLNVVPVRVRHQPSWTVLQLMQHIQNQQVDNMPYESLGFGEIINKCTDWEDDGANGFSTIVQHQSMPQTGALSIGQNTYQVGVMASQEDTADFSVVTTPQDAESTEVCLLYAGDGAIDAAFAEQMFDSLCCSITAFSRDLDTPVVVS</sequence>
<protein>
    <submittedName>
        <fullName evidence="9">Nonribosomal peptide synthetase 4</fullName>
    </submittedName>
</protein>
<dbReference type="InterPro" id="IPR006162">
    <property type="entry name" value="Ppantetheine_attach_site"/>
</dbReference>
<dbReference type="GO" id="GO:0016853">
    <property type="term" value="F:isomerase activity"/>
    <property type="evidence" value="ECO:0007669"/>
    <property type="project" value="UniProtKB-KW"/>
</dbReference>
<dbReference type="Pfam" id="PF00501">
    <property type="entry name" value="AMP-binding"/>
    <property type="match status" value="5"/>
</dbReference>
<evidence type="ECO:0000256" key="6">
    <source>
        <dbReference type="ARBA" id="ARBA00029454"/>
    </source>
</evidence>
<evidence type="ECO:0000256" key="1">
    <source>
        <dbReference type="ARBA" id="ARBA00005179"/>
    </source>
</evidence>
<dbReference type="InterPro" id="IPR020806">
    <property type="entry name" value="PKS_PP-bd"/>
</dbReference>
<dbReference type="InterPro" id="IPR020845">
    <property type="entry name" value="AMP-binding_CS"/>
</dbReference>
<dbReference type="GO" id="GO:0016874">
    <property type="term" value="F:ligase activity"/>
    <property type="evidence" value="ECO:0007669"/>
    <property type="project" value="UniProtKB-KW"/>
</dbReference>
<dbReference type="NCBIfam" id="NF003417">
    <property type="entry name" value="PRK04813.1"/>
    <property type="match status" value="6"/>
</dbReference>
<feature type="domain" description="Carrier" evidence="8">
    <location>
        <begin position="6097"/>
        <end position="6173"/>
    </location>
</feature>
<accession>A0A9W8RQM8</accession>
<keyword evidence="10" id="KW-1185">Reference proteome</keyword>
<dbReference type="GO" id="GO:0031177">
    <property type="term" value="F:phosphopantetheine binding"/>
    <property type="evidence" value="ECO:0007669"/>
    <property type="project" value="InterPro"/>
</dbReference>
<dbReference type="InterPro" id="IPR036736">
    <property type="entry name" value="ACP-like_sf"/>
</dbReference>
<evidence type="ECO:0000259" key="8">
    <source>
        <dbReference type="PROSITE" id="PS50075"/>
    </source>
</evidence>
<dbReference type="Gene3D" id="1.10.1200.10">
    <property type="entry name" value="ACP-like"/>
    <property type="match status" value="6"/>
</dbReference>
<name>A0A9W8RQM8_9HYPO</name>
<dbReference type="InterPro" id="IPR000873">
    <property type="entry name" value="AMP-dep_synth/lig_dom"/>
</dbReference>
<dbReference type="Gene3D" id="3.30.559.10">
    <property type="entry name" value="Chloramphenicol acetyltransferase-like domain"/>
    <property type="match status" value="9"/>
</dbReference>
<keyword evidence="3" id="KW-0597">Phosphoprotein</keyword>
<feature type="domain" description="Carrier" evidence="8">
    <location>
        <begin position="7154"/>
        <end position="7230"/>
    </location>
</feature>
<dbReference type="InterPro" id="IPR001242">
    <property type="entry name" value="Condensation_dom"/>
</dbReference>
<dbReference type="FunFam" id="3.30.559.30:FF:000003">
    <property type="entry name" value="Nonribosomal peptide synthase SidD"/>
    <property type="match status" value="2"/>
</dbReference>
<evidence type="ECO:0000256" key="5">
    <source>
        <dbReference type="ARBA" id="ARBA00023235"/>
    </source>
</evidence>
<dbReference type="PROSITE" id="PS50075">
    <property type="entry name" value="CARRIER"/>
    <property type="match status" value="6"/>
</dbReference>
<dbReference type="FunFam" id="1.10.1200.10:FF:000005">
    <property type="entry name" value="Nonribosomal peptide synthetase 1"/>
    <property type="match status" value="2"/>
</dbReference>
<comment type="pathway">
    <text evidence="1">Secondary metabolite biosynthesis.</text>
</comment>
<dbReference type="FunFam" id="3.40.50.12780:FF:000014">
    <property type="entry name" value="Nonribosomal peptide synthetase 1"/>
    <property type="match status" value="4"/>
</dbReference>
<dbReference type="FunFam" id="3.30.559.30:FF:000002">
    <property type="entry name" value="Nonribosomal peptide synthase Pes1"/>
    <property type="match status" value="3"/>
</dbReference>
<feature type="region of interest" description="Disordered" evidence="7">
    <location>
        <begin position="7233"/>
        <end position="7257"/>
    </location>
</feature>
<dbReference type="SUPFAM" id="SSF56801">
    <property type="entry name" value="Acetyl-CoA synthetase-like"/>
    <property type="match status" value="5"/>
</dbReference>
<keyword evidence="5" id="KW-0413">Isomerase</keyword>
<proteinExistence type="inferred from homology"/>
<dbReference type="FunFam" id="3.30.559.10:FF:000016">
    <property type="entry name" value="Nonribosomal peptide synthase Pes1"/>
    <property type="match status" value="3"/>
</dbReference>
<evidence type="ECO:0000313" key="9">
    <source>
        <dbReference type="EMBL" id="KAJ4249803.1"/>
    </source>
</evidence>
<feature type="domain" description="Carrier" evidence="8">
    <location>
        <begin position="777"/>
        <end position="853"/>
    </location>
</feature>
<dbReference type="InterPro" id="IPR010071">
    <property type="entry name" value="AA_adenyl_dom"/>
</dbReference>
<dbReference type="InterPro" id="IPR045851">
    <property type="entry name" value="AMP-bd_C_sf"/>
</dbReference>
<dbReference type="FunFam" id="3.30.300.30:FF:000015">
    <property type="entry name" value="Nonribosomal peptide synthase SidD"/>
    <property type="match status" value="5"/>
</dbReference>
<dbReference type="PROSITE" id="PS00455">
    <property type="entry name" value="AMP_BINDING"/>
    <property type="match status" value="5"/>
</dbReference>
<evidence type="ECO:0000313" key="10">
    <source>
        <dbReference type="Proteomes" id="UP001152049"/>
    </source>
</evidence>
<dbReference type="SUPFAM" id="SSF47336">
    <property type="entry name" value="ACP-like"/>
    <property type="match status" value="6"/>
</dbReference>
<dbReference type="InterPro" id="IPR009081">
    <property type="entry name" value="PP-bd_ACP"/>
</dbReference>
<evidence type="ECO:0000256" key="3">
    <source>
        <dbReference type="ARBA" id="ARBA00022553"/>
    </source>
</evidence>
<dbReference type="OrthoDB" id="416786at2759"/>
<dbReference type="CDD" id="cd05918">
    <property type="entry name" value="A_NRPS_SidN3_like"/>
    <property type="match status" value="5"/>
</dbReference>
<dbReference type="CDD" id="cd19534">
    <property type="entry name" value="E_NRPS"/>
    <property type="match status" value="3"/>
</dbReference>
<dbReference type="FunFam" id="3.30.559.30:FF:000005">
    <property type="entry name" value="Nonribosomal peptide synthase Pes1"/>
    <property type="match status" value="1"/>
</dbReference>
<evidence type="ECO:0000256" key="7">
    <source>
        <dbReference type="SAM" id="MobiDB-lite"/>
    </source>
</evidence>
<dbReference type="CDD" id="cd19542">
    <property type="entry name" value="CT_NRPS-like"/>
    <property type="match status" value="4"/>
</dbReference>
<dbReference type="PANTHER" id="PTHR45398">
    <property type="match status" value="1"/>
</dbReference>
<dbReference type="CDD" id="cd19545">
    <property type="entry name" value="FUM14_C_NRPS-like"/>
    <property type="match status" value="2"/>
</dbReference>
<dbReference type="EMBL" id="JAOQAZ010000032">
    <property type="protein sequence ID" value="KAJ4249803.1"/>
    <property type="molecule type" value="Genomic_DNA"/>
</dbReference>
<dbReference type="Pfam" id="PF00550">
    <property type="entry name" value="PP-binding"/>
    <property type="match status" value="6"/>
</dbReference>
<reference evidence="9" key="1">
    <citation type="submission" date="2022-09" db="EMBL/GenBank/DDBJ databases">
        <title>Fusarium specimens isolated from Avocado Roots.</title>
        <authorList>
            <person name="Stajich J."/>
            <person name="Roper C."/>
            <person name="Heimlech-Rivalta G."/>
        </authorList>
    </citation>
    <scope>NUCLEOTIDE SEQUENCE</scope>
    <source>
        <strain evidence="9">CF00136</strain>
    </source>
</reference>
<feature type="domain" description="Carrier" evidence="8">
    <location>
        <begin position="2317"/>
        <end position="2393"/>
    </location>
</feature>
<gene>
    <name evidence="9" type="primary">NRPS4</name>
    <name evidence="9" type="ORF">NW762_012146</name>
</gene>
<feature type="region of interest" description="Disordered" evidence="7">
    <location>
        <begin position="4310"/>
        <end position="4338"/>
    </location>
</feature>
<evidence type="ECO:0000256" key="2">
    <source>
        <dbReference type="ARBA" id="ARBA00022450"/>
    </source>
</evidence>
<keyword evidence="4" id="KW-0436">Ligase</keyword>
<comment type="similarity">
    <text evidence="6">Belongs to the NRP synthetase family.</text>
</comment>